<dbReference type="Proteomes" id="UP000224902">
    <property type="component" value="Segment"/>
</dbReference>
<evidence type="ECO:0000313" key="1">
    <source>
        <dbReference type="EMBL" id="AOZ63722.1"/>
    </source>
</evidence>
<accession>A0A1I9SAB6</accession>
<gene>
    <name evidence="1" type="ORF">SEA_WEASELS2_137</name>
</gene>
<sequence>MSIYTDMIEILRERGLAIGTPIDEEGKCCLLGAKALAQGTSEVEINDTINVFNGDGIEELVAICSDRRNHNKAFNHNKQSYTYVWAYSDEFIQGNTDAAIALLEEAESLRQNKTVV</sequence>
<evidence type="ECO:0000313" key="2">
    <source>
        <dbReference type="Proteomes" id="UP000224902"/>
    </source>
</evidence>
<dbReference type="EMBL" id="KX774321">
    <property type="protein sequence ID" value="AOZ63722.1"/>
    <property type="molecule type" value="Genomic_DNA"/>
</dbReference>
<reference evidence="2" key="1">
    <citation type="submission" date="2016-08" db="EMBL/GenBank/DDBJ databases">
        <authorList>
            <person name="Seilhamer J.J."/>
        </authorList>
    </citation>
    <scope>NUCLEOTIDE SEQUENCE [LARGE SCALE GENOMIC DNA]</scope>
</reference>
<keyword evidence="2" id="KW-1185">Reference proteome</keyword>
<name>A0A1I9SAB6_9CAUD</name>
<organism evidence="1 2">
    <name type="scientific">Rhodococcus phage Weasels2</name>
    <dbReference type="NCBI Taxonomy" id="1897437"/>
    <lineage>
        <taxon>Viruses</taxon>
        <taxon>Duplodnaviria</taxon>
        <taxon>Heunggongvirae</taxon>
        <taxon>Uroviricota</taxon>
        <taxon>Caudoviricetes</taxon>
        <taxon>Weaselvirus</taxon>
        <taxon>Weaselvirus weasel</taxon>
    </lineage>
</organism>
<proteinExistence type="predicted"/>
<protein>
    <submittedName>
        <fullName evidence="1">Uncharacterized protein</fullName>
    </submittedName>
</protein>